<dbReference type="InterPro" id="IPR050472">
    <property type="entry name" value="Anth_synth/Amidotransfase"/>
</dbReference>
<accession>D7CNN8</accession>
<comment type="subunit">
    <text evidence="8">Composed of two chains; the small (or glutamine) chain promotes the hydrolysis of glutamine to ammonia, which is used by the large (or ammonia) chain to synthesize carbamoyl phosphate. Tetramer of heterodimers (alpha,beta)4.</text>
</comment>
<dbReference type="AlphaFoldDB" id="D7CNN8"/>
<dbReference type="GO" id="GO:0005524">
    <property type="term" value="F:ATP binding"/>
    <property type="evidence" value="ECO:0007669"/>
    <property type="project" value="UniProtKB-UniRule"/>
</dbReference>
<evidence type="ECO:0000256" key="7">
    <source>
        <dbReference type="ARBA" id="ARBA00048816"/>
    </source>
</evidence>
<dbReference type="PANTHER" id="PTHR43418:SF7">
    <property type="entry name" value="CARBAMOYL-PHOSPHATE SYNTHASE SMALL CHAIN"/>
    <property type="match status" value="1"/>
</dbReference>
<evidence type="ECO:0000256" key="6">
    <source>
        <dbReference type="ARBA" id="ARBA00022962"/>
    </source>
</evidence>
<comment type="catalytic activity">
    <reaction evidence="8">
        <text>L-glutamine + H2O = L-glutamate + NH4(+)</text>
        <dbReference type="Rhea" id="RHEA:15889"/>
        <dbReference type="ChEBI" id="CHEBI:15377"/>
        <dbReference type="ChEBI" id="CHEBI:28938"/>
        <dbReference type="ChEBI" id="CHEBI:29985"/>
        <dbReference type="ChEBI" id="CHEBI:58359"/>
    </reaction>
</comment>
<evidence type="ECO:0000313" key="10">
    <source>
        <dbReference type="EMBL" id="ADI02323.1"/>
    </source>
</evidence>
<dbReference type="Gene3D" id="3.50.30.20">
    <property type="entry name" value="Carbamoyl-phosphate synthase small subunit, N-terminal domain"/>
    <property type="match status" value="1"/>
</dbReference>
<dbReference type="Pfam" id="PF00988">
    <property type="entry name" value="CPSase_sm_chain"/>
    <property type="match status" value="1"/>
</dbReference>
<evidence type="ECO:0000313" key="11">
    <source>
        <dbReference type="Proteomes" id="UP000000378"/>
    </source>
</evidence>
<dbReference type="GO" id="GO:0044205">
    <property type="term" value="P:'de novo' UMP biosynthetic process"/>
    <property type="evidence" value="ECO:0007669"/>
    <property type="project" value="UniProtKB-UniRule"/>
</dbReference>
<comment type="pathway">
    <text evidence="8">Pyrimidine metabolism; UMP biosynthesis via de novo pathway; (S)-dihydroorotate from bicarbonate: step 1/3.</text>
</comment>
<dbReference type="GO" id="GO:0006541">
    <property type="term" value="P:glutamine metabolic process"/>
    <property type="evidence" value="ECO:0007669"/>
    <property type="project" value="InterPro"/>
</dbReference>
<comment type="function">
    <text evidence="8">Small subunit of the glutamine-dependent carbamoyl phosphate synthetase (CPSase). CPSase catalyzes the formation of carbamoyl phosphate from the ammonia moiety of glutamine, carbonate, and phosphate donated by ATP, constituting the first step of 2 biosynthetic pathways, one leading to arginine and/or urea and the other to pyrimidine nucleotides. The small subunit (glutamine amidotransferase) binds and cleaves glutamine to supply the large subunit with the substrate ammonia.</text>
</comment>
<keyword evidence="8" id="KW-0028">Amino-acid biosynthesis</keyword>
<dbReference type="UniPathway" id="UPA00070">
    <property type="reaction ID" value="UER00115"/>
</dbReference>
<evidence type="ECO:0000256" key="3">
    <source>
        <dbReference type="ARBA" id="ARBA00022598"/>
    </source>
</evidence>
<dbReference type="KEGG" id="slp:Slip_1561"/>
<feature type="active site" evidence="8">
    <location>
        <position position="337"/>
    </location>
</feature>
<dbReference type="InterPro" id="IPR002474">
    <property type="entry name" value="CarbamoylP_synth_ssu_N"/>
</dbReference>
<dbReference type="MEROPS" id="C26.952"/>
<dbReference type="NCBIfam" id="TIGR01368">
    <property type="entry name" value="CPSaseIIsmall"/>
    <property type="match status" value="1"/>
</dbReference>
<protein>
    <recommendedName>
        <fullName evidence="8">Carbamoyl phosphate synthase small chain</fullName>
        <ecNumber evidence="8">6.3.5.5</ecNumber>
    </recommendedName>
    <alternativeName>
        <fullName evidence="8">Carbamoyl phosphate synthetase glutamine chain</fullName>
    </alternativeName>
</protein>
<dbReference type="UniPathway" id="UPA00068">
    <property type="reaction ID" value="UER00171"/>
</dbReference>
<organism evidence="10 11">
    <name type="scientific">Syntrophothermus lipocalidus (strain DSM 12680 / TGB-C1)</name>
    <dbReference type="NCBI Taxonomy" id="643648"/>
    <lineage>
        <taxon>Bacteria</taxon>
        <taxon>Bacillati</taxon>
        <taxon>Bacillota</taxon>
        <taxon>Clostridia</taxon>
        <taxon>Eubacteriales</taxon>
        <taxon>Syntrophomonadaceae</taxon>
        <taxon>Syntrophothermus</taxon>
    </lineage>
</organism>
<dbReference type="GO" id="GO:0006207">
    <property type="term" value="P:'de novo' pyrimidine nucleobase biosynthetic process"/>
    <property type="evidence" value="ECO:0007669"/>
    <property type="project" value="InterPro"/>
</dbReference>
<dbReference type="Pfam" id="PF00117">
    <property type="entry name" value="GATase"/>
    <property type="match status" value="1"/>
</dbReference>
<dbReference type="Proteomes" id="UP000000378">
    <property type="component" value="Chromosome"/>
</dbReference>
<comment type="catalytic activity">
    <reaction evidence="7 8">
        <text>hydrogencarbonate + L-glutamine + 2 ATP + H2O = carbamoyl phosphate + L-glutamate + 2 ADP + phosphate + 2 H(+)</text>
        <dbReference type="Rhea" id="RHEA:18633"/>
        <dbReference type="ChEBI" id="CHEBI:15377"/>
        <dbReference type="ChEBI" id="CHEBI:15378"/>
        <dbReference type="ChEBI" id="CHEBI:17544"/>
        <dbReference type="ChEBI" id="CHEBI:29985"/>
        <dbReference type="ChEBI" id="CHEBI:30616"/>
        <dbReference type="ChEBI" id="CHEBI:43474"/>
        <dbReference type="ChEBI" id="CHEBI:58228"/>
        <dbReference type="ChEBI" id="CHEBI:58359"/>
        <dbReference type="ChEBI" id="CHEBI:456216"/>
        <dbReference type="EC" id="6.3.5.5"/>
    </reaction>
</comment>
<evidence type="ECO:0000256" key="2">
    <source>
        <dbReference type="ARBA" id="ARBA00007800"/>
    </source>
</evidence>
<dbReference type="GO" id="GO:0004088">
    <property type="term" value="F:carbamoyl-phosphate synthase (glutamine-hydrolyzing) activity"/>
    <property type="evidence" value="ECO:0007669"/>
    <property type="project" value="UniProtKB-UniRule"/>
</dbReference>
<keyword evidence="11" id="KW-1185">Reference proteome</keyword>
<dbReference type="PANTHER" id="PTHR43418">
    <property type="entry name" value="MULTIFUNCTIONAL TRYPTOPHAN BIOSYNTHESIS PROTEIN-RELATED"/>
    <property type="match status" value="1"/>
</dbReference>
<feature type="binding site" evidence="8">
    <location>
        <position position="251"/>
    </location>
    <ligand>
        <name>L-glutamine</name>
        <dbReference type="ChEBI" id="CHEBI:58359"/>
    </ligand>
</feature>
<dbReference type="EMBL" id="CP002048">
    <property type="protein sequence ID" value="ADI02323.1"/>
    <property type="molecule type" value="Genomic_DNA"/>
</dbReference>
<feature type="domain" description="Carbamoyl-phosphate synthase small subunit N-terminal" evidence="9">
    <location>
        <begin position="3"/>
        <end position="133"/>
    </location>
</feature>
<dbReference type="GO" id="GO:0006526">
    <property type="term" value="P:L-arginine biosynthetic process"/>
    <property type="evidence" value="ECO:0007669"/>
    <property type="project" value="UniProtKB-UniRule"/>
</dbReference>
<keyword evidence="3 8" id="KW-0436">Ligase</keyword>
<dbReference type="EC" id="6.3.5.5" evidence="8"/>
<feature type="binding site" evidence="8">
    <location>
        <position position="225"/>
    </location>
    <ligand>
        <name>L-glutamine</name>
        <dbReference type="ChEBI" id="CHEBI:58359"/>
    </ligand>
</feature>
<proteinExistence type="inferred from homology"/>
<dbReference type="InterPro" id="IPR017926">
    <property type="entry name" value="GATASE"/>
</dbReference>
<dbReference type="PRINTS" id="PR00097">
    <property type="entry name" value="ANTSNTHASEII"/>
</dbReference>
<dbReference type="Gene3D" id="3.40.50.880">
    <property type="match status" value="1"/>
</dbReference>
<dbReference type="PRINTS" id="PR00099">
    <property type="entry name" value="CPSGATASE"/>
</dbReference>
<dbReference type="RefSeq" id="WP_013175725.1">
    <property type="nucleotide sequence ID" value="NC_014220.1"/>
</dbReference>
<reference evidence="10 11" key="2">
    <citation type="journal article" date="2010" name="Stand. Genomic Sci.">
        <title>Complete genome sequence of Syntrophothermus lipocalidus type strain (TGB-C1).</title>
        <authorList>
            <person name="Djao O.D."/>
            <person name="Zhang X."/>
            <person name="Lucas S."/>
            <person name="Lapidus A."/>
            <person name="Del Rio T.G."/>
            <person name="Nolan M."/>
            <person name="Tice H."/>
            <person name="Cheng J.F."/>
            <person name="Han C."/>
            <person name="Tapia R."/>
            <person name="Goodwin L."/>
            <person name="Pitluck S."/>
            <person name="Liolios K."/>
            <person name="Ivanova N."/>
            <person name="Mavromatis K."/>
            <person name="Mikhailova N."/>
            <person name="Ovchinnikova G."/>
            <person name="Pati A."/>
            <person name="Brambilla E."/>
            <person name="Chen A."/>
            <person name="Palaniappan K."/>
            <person name="Land M."/>
            <person name="Hauser L."/>
            <person name="Chang Y.J."/>
            <person name="Jeffries C.D."/>
            <person name="Rohde M."/>
            <person name="Sikorski J."/>
            <person name="Spring S."/>
            <person name="Goker M."/>
            <person name="Detter J.C."/>
            <person name="Woyke T."/>
            <person name="Bristow J."/>
            <person name="Eisen J.A."/>
            <person name="Markowitz V."/>
            <person name="Hugenholtz P."/>
            <person name="Kyrpides N.C."/>
            <person name="Klenk H.P."/>
        </authorList>
    </citation>
    <scope>NUCLEOTIDE SEQUENCE [LARGE SCALE GENOMIC DNA]</scope>
    <source>
        <strain evidence="11">DSM 12680 / TGB-C1</strain>
    </source>
</reference>
<dbReference type="STRING" id="643648.Slip_1561"/>
<dbReference type="PROSITE" id="PS51273">
    <property type="entry name" value="GATASE_TYPE_1"/>
    <property type="match status" value="1"/>
</dbReference>
<dbReference type="SMART" id="SM01097">
    <property type="entry name" value="CPSase_sm_chain"/>
    <property type="match status" value="1"/>
</dbReference>
<evidence type="ECO:0000256" key="1">
    <source>
        <dbReference type="ARBA" id="ARBA00005077"/>
    </source>
</evidence>
<feature type="active site" evidence="8">
    <location>
        <position position="335"/>
    </location>
</feature>
<dbReference type="SUPFAM" id="SSF52021">
    <property type="entry name" value="Carbamoyl phosphate synthetase, small subunit N-terminal domain"/>
    <property type="match status" value="1"/>
</dbReference>
<dbReference type="InterPro" id="IPR036480">
    <property type="entry name" value="CarbP_synth_ssu_N_sf"/>
</dbReference>
<dbReference type="SUPFAM" id="SSF52317">
    <property type="entry name" value="Class I glutamine amidotransferase-like"/>
    <property type="match status" value="1"/>
</dbReference>
<dbReference type="HOGENOM" id="CLU_035901_2_1_9"/>
<feature type="binding site" evidence="8">
    <location>
        <position position="295"/>
    </location>
    <ligand>
        <name>L-glutamine</name>
        <dbReference type="ChEBI" id="CHEBI:58359"/>
    </ligand>
</feature>
<comment type="pathway">
    <text evidence="1 8">Amino-acid biosynthesis; L-arginine biosynthesis; carbamoyl phosphate from bicarbonate: step 1/1.</text>
</comment>
<evidence type="ECO:0000259" key="9">
    <source>
        <dbReference type="SMART" id="SM01097"/>
    </source>
</evidence>
<dbReference type="GO" id="GO:0004359">
    <property type="term" value="F:glutaminase activity"/>
    <property type="evidence" value="ECO:0007669"/>
    <property type="project" value="RHEA"/>
</dbReference>
<feature type="region of interest" description="CPSase" evidence="8">
    <location>
        <begin position="1"/>
        <end position="174"/>
    </location>
</feature>
<dbReference type="InterPro" id="IPR029062">
    <property type="entry name" value="Class_I_gatase-like"/>
</dbReference>
<reference evidence="11" key="1">
    <citation type="journal article" date="2010" name="Stand. Genomic Sci.">
        <title>Complete genome sequence of Syntrophothermus lipocalidus type strain (TGB-C1T).</title>
        <authorList>
            <consortium name="US DOE Joint Genome Institute (JGI-PGF)"/>
            <person name="Djao O."/>
            <person name="Zhang X."/>
            <person name="Lucas S."/>
            <person name="Lapidus A."/>
            <person name="Glavina Del Rio T."/>
            <person name="Nolan M."/>
            <person name="Tice H."/>
            <person name="Cheng J."/>
            <person name="Han C."/>
            <person name="Tapia R."/>
            <person name="Goodwin L."/>
            <person name="Pitluck S."/>
            <person name="Liolios K."/>
            <person name="Ivanova N."/>
            <person name="Mavromatis K."/>
            <person name="Mikhailova N."/>
            <person name="Ovchinnikova G."/>
            <person name="Pati A."/>
            <person name="Brambilla E."/>
            <person name="Chen A."/>
            <person name="Palaniappan K."/>
            <person name="Land M."/>
            <person name="Hauser L."/>
            <person name="Chang Y."/>
            <person name="Jeffries C."/>
            <person name="Rohde M."/>
            <person name="Sikorski J."/>
            <person name="Spring S."/>
            <person name="Goker M."/>
            <person name="Detter J."/>
            <person name="Woyke T."/>
            <person name="Bristow J."/>
            <person name="Eisen J."/>
            <person name="Markowitz V."/>
            <person name="Hugenholtz P."/>
            <person name="Kyrpides N."/>
            <person name="Klenk H."/>
        </authorList>
    </citation>
    <scope>NUCLEOTIDE SEQUENCE [LARGE SCALE GENOMIC DNA]</scope>
    <source>
        <strain evidence="11">DSM 12680 / TGB-C1</strain>
    </source>
</reference>
<sequence>MRQKGYLVLENGALFEGLMLGSSNGAGGEVVFNTAVVGYEQVMSDPSYAGQIVVMTYPLIGNYGINPAHMESEVMWLRGLVVRELCLEPEHYQSQMSLDQFLADKGLVCLTEVDTRALTRVLRTRGTMGGVIVPSLDDMDALKEKARRAAEPPPGGHVLKVTSRQVRREGNGPKRVVLMDFGVKKSITSALVKRGCEVITVPADTDGDKIMEFAPHGLVLSNGPGDPRDCMYAVETVKNLLEKVPILGICLGHQLLALALGAETYKMRFGHRGGNHPVKDLHTGKVHITSQNHGYAVDETSLSRVGAYVSFRNLNDGTVEGLRHDELPVLSVQFHPEAAPGPQDTEYLFDSFLNLM</sequence>
<keyword evidence="4 8" id="KW-0547">Nucleotide-binding</keyword>
<feature type="binding site" evidence="8">
    <location>
        <position position="254"/>
    </location>
    <ligand>
        <name>L-glutamine</name>
        <dbReference type="ChEBI" id="CHEBI:58359"/>
    </ligand>
</feature>
<keyword evidence="8" id="KW-0055">Arginine biosynthesis</keyword>
<feature type="binding site" evidence="8">
    <location>
        <position position="292"/>
    </location>
    <ligand>
        <name>L-glutamine</name>
        <dbReference type="ChEBI" id="CHEBI:58359"/>
    </ligand>
</feature>
<evidence type="ECO:0000256" key="4">
    <source>
        <dbReference type="ARBA" id="ARBA00022741"/>
    </source>
</evidence>
<dbReference type="InterPro" id="IPR035686">
    <property type="entry name" value="CPSase_GATase1"/>
</dbReference>
<name>D7CNN8_SYNLT</name>
<evidence type="ECO:0000256" key="8">
    <source>
        <dbReference type="HAMAP-Rule" id="MF_01209"/>
    </source>
</evidence>
<dbReference type="InterPro" id="IPR006274">
    <property type="entry name" value="CarbamoylP_synth_ssu"/>
</dbReference>
<evidence type="ECO:0000256" key="5">
    <source>
        <dbReference type="ARBA" id="ARBA00022840"/>
    </source>
</evidence>
<keyword evidence="6 8" id="KW-0315">Glutamine amidotransferase</keyword>
<feature type="binding site" evidence="8">
    <location>
        <position position="47"/>
    </location>
    <ligand>
        <name>L-glutamine</name>
        <dbReference type="ChEBI" id="CHEBI:58359"/>
    </ligand>
</feature>
<dbReference type="eggNOG" id="COG0505">
    <property type="taxonomic scope" value="Bacteria"/>
</dbReference>
<dbReference type="CDD" id="cd01744">
    <property type="entry name" value="GATase1_CPSase"/>
    <property type="match status" value="1"/>
</dbReference>
<dbReference type="PRINTS" id="PR00096">
    <property type="entry name" value="GATASE"/>
</dbReference>
<keyword evidence="5 8" id="KW-0067">ATP-binding</keyword>
<gene>
    <name evidence="8" type="primary">carA</name>
    <name evidence="10" type="ordered locus">Slip_1561</name>
</gene>
<feature type="binding site" evidence="8">
    <location>
        <position position="223"/>
    </location>
    <ligand>
        <name>L-glutamine</name>
        <dbReference type="ChEBI" id="CHEBI:58359"/>
    </ligand>
</feature>
<feature type="active site" description="Nucleophile" evidence="8">
    <location>
        <position position="250"/>
    </location>
</feature>
<dbReference type="NCBIfam" id="NF009475">
    <property type="entry name" value="PRK12838.1"/>
    <property type="match status" value="1"/>
</dbReference>
<dbReference type="HAMAP" id="MF_01209">
    <property type="entry name" value="CPSase_S_chain"/>
    <property type="match status" value="1"/>
</dbReference>
<keyword evidence="8" id="KW-0665">Pyrimidine biosynthesis</keyword>
<comment type="similarity">
    <text evidence="2 8">Belongs to the CarA family.</text>
</comment>
<feature type="binding site" evidence="8">
    <location>
        <position position="294"/>
    </location>
    <ligand>
        <name>L-glutamine</name>
        <dbReference type="ChEBI" id="CHEBI:58359"/>
    </ligand>
</feature>